<gene>
    <name evidence="1" type="ORF">BDV96DRAFT_500557</name>
</gene>
<evidence type="ECO:0000313" key="1">
    <source>
        <dbReference type="EMBL" id="KAF2110694.1"/>
    </source>
</evidence>
<dbReference type="GO" id="GO:0004089">
    <property type="term" value="F:carbonate dehydratase activity"/>
    <property type="evidence" value="ECO:0007669"/>
    <property type="project" value="InterPro"/>
</dbReference>
<evidence type="ECO:0000313" key="2">
    <source>
        <dbReference type="Proteomes" id="UP000799770"/>
    </source>
</evidence>
<dbReference type="InterPro" id="IPR036874">
    <property type="entry name" value="Carbonic_anhydrase_sf"/>
</dbReference>
<protein>
    <submittedName>
        <fullName evidence="1">Uncharacterized protein</fullName>
    </submittedName>
</protein>
<accession>A0A6A5YV94</accession>
<feature type="non-terminal residue" evidence="1">
    <location>
        <position position="1"/>
    </location>
</feature>
<reference evidence="1" key="1">
    <citation type="journal article" date="2020" name="Stud. Mycol.">
        <title>101 Dothideomycetes genomes: a test case for predicting lifestyles and emergence of pathogens.</title>
        <authorList>
            <person name="Haridas S."/>
            <person name="Albert R."/>
            <person name="Binder M."/>
            <person name="Bloem J."/>
            <person name="Labutti K."/>
            <person name="Salamov A."/>
            <person name="Andreopoulos B."/>
            <person name="Baker S."/>
            <person name="Barry K."/>
            <person name="Bills G."/>
            <person name="Bluhm B."/>
            <person name="Cannon C."/>
            <person name="Castanera R."/>
            <person name="Culley D."/>
            <person name="Daum C."/>
            <person name="Ezra D."/>
            <person name="Gonzalez J."/>
            <person name="Henrissat B."/>
            <person name="Kuo A."/>
            <person name="Liang C."/>
            <person name="Lipzen A."/>
            <person name="Lutzoni F."/>
            <person name="Magnuson J."/>
            <person name="Mondo S."/>
            <person name="Nolan M."/>
            <person name="Ohm R."/>
            <person name="Pangilinan J."/>
            <person name="Park H.-J."/>
            <person name="Ramirez L."/>
            <person name="Alfaro M."/>
            <person name="Sun H."/>
            <person name="Tritt A."/>
            <person name="Yoshinaga Y."/>
            <person name="Zwiers L.-H."/>
            <person name="Turgeon B."/>
            <person name="Goodwin S."/>
            <person name="Spatafora J."/>
            <person name="Crous P."/>
            <person name="Grigoriev I."/>
        </authorList>
    </citation>
    <scope>NUCLEOTIDE SEQUENCE</scope>
    <source>
        <strain evidence="1">CBS 627.86</strain>
    </source>
</reference>
<name>A0A6A5YV94_9PLEO</name>
<organism evidence="1 2">
    <name type="scientific">Lophiotrema nucula</name>
    <dbReference type="NCBI Taxonomy" id="690887"/>
    <lineage>
        <taxon>Eukaryota</taxon>
        <taxon>Fungi</taxon>
        <taxon>Dikarya</taxon>
        <taxon>Ascomycota</taxon>
        <taxon>Pezizomycotina</taxon>
        <taxon>Dothideomycetes</taxon>
        <taxon>Pleosporomycetidae</taxon>
        <taxon>Pleosporales</taxon>
        <taxon>Lophiotremataceae</taxon>
        <taxon>Lophiotrema</taxon>
    </lineage>
</organism>
<dbReference type="Proteomes" id="UP000799770">
    <property type="component" value="Unassembled WGS sequence"/>
</dbReference>
<dbReference type="EMBL" id="ML977337">
    <property type="protein sequence ID" value="KAF2110694.1"/>
    <property type="molecule type" value="Genomic_DNA"/>
</dbReference>
<dbReference type="AlphaFoldDB" id="A0A6A5YV94"/>
<dbReference type="GO" id="GO:0008270">
    <property type="term" value="F:zinc ion binding"/>
    <property type="evidence" value="ECO:0007669"/>
    <property type="project" value="InterPro"/>
</dbReference>
<dbReference type="OrthoDB" id="10248475at2759"/>
<keyword evidence="2" id="KW-1185">Reference proteome</keyword>
<proteinExistence type="predicted"/>
<dbReference type="Gene3D" id="3.40.1050.10">
    <property type="entry name" value="Carbonic anhydrase"/>
    <property type="match status" value="1"/>
</dbReference>
<sequence length="64" mass="6892">TLPIVSCNESDPRVDPSRYFNLSANTTSVVKTSGGRTSGAINSLYHIDQSTRIGMIIVVQHASK</sequence>